<dbReference type="InterPro" id="IPR028081">
    <property type="entry name" value="Leu-bd"/>
</dbReference>
<dbReference type="InterPro" id="IPR008271">
    <property type="entry name" value="Ser/Thr_kinase_AS"/>
</dbReference>
<dbReference type="GO" id="GO:0004674">
    <property type="term" value="F:protein serine/threonine kinase activity"/>
    <property type="evidence" value="ECO:0007669"/>
    <property type="project" value="TreeGrafter"/>
</dbReference>
<protein>
    <submittedName>
        <fullName evidence="9">ABC transporter substrate-binding protein</fullName>
    </submittedName>
</protein>
<dbReference type="GO" id="GO:0005524">
    <property type="term" value="F:ATP binding"/>
    <property type="evidence" value="ECO:0007669"/>
    <property type="project" value="UniProtKB-UniRule"/>
</dbReference>
<dbReference type="PROSITE" id="PS50011">
    <property type="entry name" value="PROTEIN_KINASE_DOM"/>
    <property type="match status" value="1"/>
</dbReference>
<sequence>MEPLRGADPAGIAGYRVLRRLGAGGMGVVYLARSRPGSLVALKVIRAAHADDPGFRARFRREVETAGRVASPWVVPLLEADPDAESPWLATAFVPGPSLGEAVEECGPLPYRSVRFLGARLAEALEAVHGAGLVHRDVKPGNVLLAVDGPRVIDFGIARMPEDTALTASGMVVGSPGFLSPEQAQGRGREIGPASDVFSLGCLLAFAASGGRPFGRGSAAEVLVRTVRDEPDLAGVPAPLLPLLRDCLAKEPGDRPTVAEIRGTLDGAEPHDRGNGGWLPEPATRLLARRSTAALALPAVEATVVSGAAPGVATAPGSQEPSRSGTRRRLLVLGSAAGILAAGVTAARWTADRPGRASTRGGGTRLPRLVVALQADLTGGHKTAGLAQEHGVRLAVDRLNARTDRGFDLALQVHDDAGSPPRAQRIARQLAADGQVRAVIGPTTDACAEAVLAEYQKALLPVVSVSVGLDGAAKYRTYAATRPPDGSLAAPLVAYLVRTARARKTLLVDDAAEGDFSWNICASVSEAMPAGRHPTSRRTLAADDDTAGDYRALAGSVTDAGADAVVFAGGQARAAKLALALRDAGYSGARLATQRALGPLFLTTAGDAAEGWVFATAFLDPARVRAAKPFVTAYRERFGTTPPWYSAEAYDAALFVGSAMTTLGASRAERGAIAGRLRDTEYRGITKRLHYTSSSTGYTEKALYLFQVSGGRFRFLGQFEDATA</sequence>
<dbReference type="EMBL" id="JAERRK010000004">
    <property type="protein sequence ID" value="MBL1082345.1"/>
    <property type="molecule type" value="Genomic_DNA"/>
</dbReference>
<organism evidence="9 10">
    <name type="scientific">Streptomyces actinomycinicus</name>
    <dbReference type="NCBI Taxonomy" id="1695166"/>
    <lineage>
        <taxon>Bacteria</taxon>
        <taxon>Bacillati</taxon>
        <taxon>Actinomycetota</taxon>
        <taxon>Actinomycetes</taxon>
        <taxon>Kitasatosporales</taxon>
        <taxon>Streptomycetaceae</taxon>
        <taxon>Streptomyces</taxon>
    </lineage>
</organism>
<dbReference type="PANTHER" id="PTHR43289:SF34">
    <property type="entry name" value="SERINE_THREONINE-PROTEIN KINASE YBDM-RELATED"/>
    <property type="match status" value="1"/>
</dbReference>
<proteinExistence type="inferred from homology"/>
<name>A0A937JLE5_9ACTN</name>
<evidence type="ECO:0000256" key="5">
    <source>
        <dbReference type="ARBA" id="ARBA00022777"/>
    </source>
</evidence>
<accession>A0A937JLE5</accession>
<evidence type="ECO:0000256" key="6">
    <source>
        <dbReference type="ARBA" id="ARBA00022840"/>
    </source>
</evidence>
<evidence type="ECO:0000256" key="2">
    <source>
        <dbReference type="ARBA" id="ARBA00022679"/>
    </source>
</evidence>
<comment type="caution">
    <text evidence="9">The sequence shown here is derived from an EMBL/GenBank/DDBJ whole genome shotgun (WGS) entry which is preliminary data.</text>
</comment>
<evidence type="ECO:0000256" key="3">
    <source>
        <dbReference type="ARBA" id="ARBA00022729"/>
    </source>
</evidence>
<dbReference type="Gene3D" id="3.30.200.20">
    <property type="entry name" value="Phosphorylase Kinase, domain 1"/>
    <property type="match status" value="1"/>
</dbReference>
<dbReference type="Gene3D" id="3.40.50.2300">
    <property type="match status" value="2"/>
</dbReference>
<dbReference type="PANTHER" id="PTHR43289">
    <property type="entry name" value="MITOGEN-ACTIVATED PROTEIN KINASE KINASE KINASE 20-RELATED"/>
    <property type="match status" value="1"/>
</dbReference>
<dbReference type="RefSeq" id="WP_201834174.1">
    <property type="nucleotide sequence ID" value="NZ_JAERRK010000004.1"/>
</dbReference>
<evidence type="ECO:0000313" key="9">
    <source>
        <dbReference type="EMBL" id="MBL1082345.1"/>
    </source>
</evidence>
<dbReference type="AlphaFoldDB" id="A0A937JLE5"/>
<dbReference type="SMART" id="SM00220">
    <property type="entry name" value="S_TKc"/>
    <property type="match status" value="1"/>
</dbReference>
<dbReference type="Gene3D" id="1.10.510.10">
    <property type="entry name" value="Transferase(Phosphotransferase) domain 1"/>
    <property type="match status" value="1"/>
</dbReference>
<gene>
    <name evidence="9" type="ORF">JK359_10170</name>
</gene>
<keyword evidence="3" id="KW-0732">Signal</keyword>
<evidence type="ECO:0000256" key="7">
    <source>
        <dbReference type="PROSITE-ProRule" id="PRU10141"/>
    </source>
</evidence>
<keyword evidence="6 7" id="KW-0067">ATP-binding</keyword>
<dbReference type="PROSITE" id="PS00108">
    <property type="entry name" value="PROTEIN_KINASE_ST"/>
    <property type="match status" value="1"/>
</dbReference>
<reference evidence="9" key="1">
    <citation type="submission" date="2021-01" db="EMBL/GenBank/DDBJ databases">
        <title>WGS of actinomycetes isolated from Thailand.</title>
        <authorList>
            <person name="Thawai C."/>
        </authorList>
    </citation>
    <scope>NUCLEOTIDE SEQUENCE</scope>
    <source>
        <strain evidence="9">RCU-197</strain>
    </source>
</reference>
<dbReference type="Pfam" id="PF00069">
    <property type="entry name" value="Pkinase"/>
    <property type="match status" value="1"/>
</dbReference>
<evidence type="ECO:0000256" key="4">
    <source>
        <dbReference type="ARBA" id="ARBA00022741"/>
    </source>
</evidence>
<dbReference type="SUPFAM" id="SSF56112">
    <property type="entry name" value="Protein kinase-like (PK-like)"/>
    <property type="match status" value="1"/>
</dbReference>
<evidence type="ECO:0000256" key="1">
    <source>
        <dbReference type="ARBA" id="ARBA00010062"/>
    </source>
</evidence>
<evidence type="ECO:0000259" key="8">
    <source>
        <dbReference type="PROSITE" id="PS50011"/>
    </source>
</evidence>
<feature type="binding site" evidence="7">
    <location>
        <position position="43"/>
    </location>
    <ligand>
        <name>ATP</name>
        <dbReference type="ChEBI" id="CHEBI:30616"/>
    </ligand>
</feature>
<keyword evidence="4 7" id="KW-0547">Nucleotide-binding</keyword>
<dbReference type="PROSITE" id="PS00107">
    <property type="entry name" value="PROTEIN_KINASE_ATP"/>
    <property type="match status" value="1"/>
</dbReference>
<dbReference type="InterPro" id="IPR000719">
    <property type="entry name" value="Prot_kinase_dom"/>
</dbReference>
<dbReference type="SUPFAM" id="SSF53822">
    <property type="entry name" value="Periplasmic binding protein-like I"/>
    <property type="match status" value="1"/>
</dbReference>
<keyword evidence="2" id="KW-0808">Transferase</keyword>
<feature type="domain" description="Protein kinase" evidence="8">
    <location>
        <begin position="15"/>
        <end position="274"/>
    </location>
</feature>
<dbReference type="InterPro" id="IPR028082">
    <property type="entry name" value="Peripla_BP_I"/>
</dbReference>
<dbReference type="CDD" id="cd14014">
    <property type="entry name" value="STKc_PknB_like"/>
    <property type="match status" value="1"/>
</dbReference>
<keyword evidence="10" id="KW-1185">Reference proteome</keyword>
<dbReference type="InterPro" id="IPR017441">
    <property type="entry name" value="Protein_kinase_ATP_BS"/>
</dbReference>
<keyword evidence="5" id="KW-0418">Kinase</keyword>
<dbReference type="CDD" id="cd06342">
    <property type="entry name" value="PBP1_ABC_LIVBP-like"/>
    <property type="match status" value="1"/>
</dbReference>
<dbReference type="InterPro" id="IPR011009">
    <property type="entry name" value="Kinase-like_dom_sf"/>
</dbReference>
<comment type="similarity">
    <text evidence="1">Belongs to the leucine-binding protein family.</text>
</comment>
<evidence type="ECO:0000313" key="10">
    <source>
        <dbReference type="Proteomes" id="UP000661858"/>
    </source>
</evidence>
<dbReference type="Pfam" id="PF13458">
    <property type="entry name" value="Peripla_BP_6"/>
    <property type="match status" value="1"/>
</dbReference>
<dbReference type="Proteomes" id="UP000661858">
    <property type="component" value="Unassembled WGS sequence"/>
</dbReference>